<name>A0AAN6SE50_9PEZI</name>
<evidence type="ECO:0000256" key="5">
    <source>
        <dbReference type="ARBA" id="ARBA00023128"/>
    </source>
</evidence>
<dbReference type="Proteomes" id="UP001303222">
    <property type="component" value="Unassembled WGS sequence"/>
</dbReference>
<protein>
    <recommendedName>
        <fullName evidence="3">3-hydroxyisobutyryl-CoA hydrolase</fullName>
        <ecNumber evidence="3">3.1.2.4</ecNumber>
    </recommendedName>
    <alternativeName>
        <fullName evidence="6">3-hydroxyisobutyryl-coenzyme A hydrolase</fullName>
    </alternativeName>
</protein>
<reference evidence="8" key="1">
    <citation type="journal article" date="2023" name="Mol. Phylogenet. Evol.">
        <title>Genome-scale phylogeny and comparative genomics of the fungal order Sordariales.</title>
        <authorList>
            <person name="Hensen N."/>
            <person name="Bonometti L."/>
            <person name="Westerberg I."/>
            <person name="Brannstrom I.O."/>
            <person name="Guillou S."/>
            <person name="Cros-Aarteil S."/>
            <person name="Calhoun S."/>
            <person name="Haridas S."/>
            <person name="Kuo A."/>
            <person name="Mondo S."/>
            <person name="Pangilinan J."/>
            <person name="Riley R."/>
            <person name="LaButti K."/>
            <person name="Andreopoulos B."/>
            <person name="Lipzen A."/>
            <person name="Chen C."/>
            <person name="Yan M."/>
            <person name="Daum C."/>
            <person name="Ng V."/>
            <person name="Clum A."/>
            <person name="Steindorff A."/>
            <person name="Ohm R.A."/>
            <person name="Martin F."/>
            <person name="Silar P."/>
            <person name="Natvig D.O."/>
            <person name="Lalanne C."/>
            <person name="Gautier V."/>
            <person name="Ament-Velasquez S.L."/>
            <person name="Kruys A."/>
            <person name="Hutchinson M.I."/>
            <person name="Powell A.J."/>
            <person name="Barry K."/>
            <person name="Miller A.N."/>
            <person name="Grigoriev I.V."/>
            <person name="Debuchy R."/>
            <person name="Gladieux P."/>
            <person name="Hiltunen Thoren M."/>
            <person name="Johannesson H."/>
        </authorList>
    </citation>
    <scope>NUCLEOTIDE SEQUENCE</scope>
    <source>
        <strain evidence="8">CBS 626.80</strain>
    </source>
</reference>
<dbReference type="FunFam" id="3.90.226.10:FF:000026">
    <property type="entry name" value="3-hydroxyisobutyryl-CoA hydrolase, mitochondrial"/>
    <property type="match status" value="1"/>
</dbReference>
<evidence type="ECO:0000313" key="9">
    <source>
        <dbReference type="Proteomes" id="UP001303222"/>
    </source>
</evidence>
<evidence type="ECO:0000256" key="3">
    <source>
        <dbReference type="ARBA" id="ARBA00011915"/>
    </source>
</evidence>
<dbReference type="InterPro" id="IPR045004">
    <property type="entry name" value="ECH_dom"/>
</dbReference>
<keyword evidence="9" id="KW-1185">Reference proteome</keyword>
<dbReference type="PROSITE" id="PS00166">
    <property type="entry name" value="ENOYL_COA_HYDRATASE"/>
    <property type="match status" value="1"/>
</dbReference>
<evidence type="ECO:0000256" key="1">
    <source>
        <dbReference type="ARBA" id="ARBA00001709"/>
    </source>
</evidence>
<evidence type="ECO:0000313" key="8">
    <source>
        <dbReference type="EMBL" id="KAK3949641.1"/>
    </source>
</evidence>
<dbReference type="Pfam" id="PF16113">
    <property type="entry name" value="ECH_2"/>
    <property type="match status" value="1"/>
</dbReference>
<dbReference type="PANTHER" id="PTHR43176:SF3">
    <property type="entry name" value="3-HYDROXYISOBUTYRYL-COA HYDROLASE, MITOCHONDRIAL"/>
    <property type="match status" value="1"/>
</dbReference>
<comment type="caution">
    <text evidence="8">The sequence shown here is derived from an EMBL/GenBank/DDBJ whole genome shotgun (WGS) entry which is preliminary data.</text>
</comment>
<dbReference type="GO" id="GO:0003860">
    <property type="term" value="F:3-hydroxyisobutyryl-CoA hydrolase activity"/>
    <property type="evidence" value="ECO:0007669"/>
    <property type="project" value="UniProtKB-EC"/>
</dbReference>
<evidence type="ECO:0000256" key="6">
    <source>
        <dbReference type="ARBA" id="ARBA00031181"/>
    </source>
</evidence>
<evidence type="ECO:0000256" key="4">
    <source>
        <dbReference type="ARBA" id="ARBA00022801"/>
    </source>
</evidence>
<accession>A0AAN6SE50</accession>
<proteinExistence type="predicted"/>
<gene>
    <name evidence="8" type="ORF">QBC32DRAFT_31986</name>
</gene>
<dbReference type="GO" id="GO:0005739">
    <property type="term" value="C:mitochondrion"/>
    <property type="evidence" value="ECO:0007669"/>
    <property type="project" value="UniProtKB-SubCell"/>
</dbReference>
<dbReference type="AlphaFoldDB" id="A0AAN6SE50"/>
<dbReference type="GO" id="GO:0006574">
    <property type="term" value="P:L-valine catabolic process"/>
    <property type="evidence" value="ECO:0007669"/>
    <property type="project" value="TreeGrafter"/>
</dbReference>
<dbReference type="InterPro" id="IPR018376">
    <property type="entry name" value="Enoyl-CoA_hyd/isom_CS"/>
</dbReference>
<comment type="subcellular location">
    <subcellularLocation>
        <location evidence="2">Mitochondrion</location>
    </subcellularLocation>
</comment>
<dbReference type="EMBL" id="MU859206">
    <property type="protein sequence ID" value="KAK3949641.1"/>
    <property type="molecule type" value="Genomic_DNA"/>
</dbReference>
<feature type="domain" description="Enoyl-CoA hydratase/isomerase" evidence="7">
    <location>
        <begin position="75"/>
        <end position="415"/>
    </location>
</feature>
<comment type="catalytic activity">
    <reaction evidence="1">
        <text>3-hydroxy-2-methylpropanoyl-CoA + H2O = 3-hydroxy-2-methylpropanoate + CoA + H(+)</text>
        <dbReference type="Rhea" id="RHEA:20888"/>
        <dbReference type="ChEBI" id="CHEBI:11805"/>
        <dbReference type="ChEBI" id="CHEBI:15377"/>
        <dbReference type="ChEBI" id="CHEBI:15378"/>
        <dbReference type="ChEBI" id="CHEBI:57287"/>
        <dbReference type="ChEBI" id="CHEBI:57340"/>
        <dbReference type="EC" id="3.1.2.4"/>
    </reaction>
</comment>
<evidence type="ECO:0000256" key="2">
    <source>
        <dbReference type="ARBA" id="ARBA00004173"/>
    </source>
</evidence>
<dbReference type="PANTHER" id="PTHR43176">
    <property type="entry name" value="3-HYDROXYISOBUTYRYL-COA HYDROLASE-RELATED"/>
    <property type="match status" value="1"/>
</dbReference>
<dbReference type="CDD" id="cd06558">
    <property type="entry name" value="crotonase-like"/>
    <property type="match status" value="1"/>
</dbReference>
<dbReference type="InterPro" id="IPR029045">
    <property type="entry name" value="ClpP/crotonase-like_dom_sf"/>
</dbReference>
<dbReference type="EC" id="3.1.2.4" evidence="3"/>
<reference evidence="8" key="2">
    <citation type="submission" date="2023-06" db="EMBL/GenBank/DDBJ databases">
        <authorList>
            <consortium name="Lawrence Berkeley National Laboratory"/>
            <person name="Mondo S.J."/>
            <person name="Hensen N."/>
            <person name="Bonometti L."/>
            <person name="Westerberg I."/>
            <person name="Brannstrom I.O."/>
            <person name="Guillou S."/>
            <person name="Cros-Aarteil S."/>
            <person name="Calhoun S."/>
            <person name="Haridas S."/>
            <person name="Kuo A."/>
            <person name="Pangilinan J."/>
            <person name="Riley R."/>
            <person name="Labutti K."/>
            <person name="Andreopoulos B."/>
            <person name="Lipzen A."/>
            <person name="Chen C."/>
            <person name="Yanf M."/>
            <person name="Daum C."/>
            <person name="Ng V."/>
            <person name="Clum A."/>
            <person name="Steindorff A."/>
            <person name="Ohm R."/>
            <person name="Martin F."/>
            <person name="Silar P."/>
            <person name="Natvig D."/>
            <person name="Lalanne C."/>
            <person name="Gautier V."/>
            <person name="Ament-Velasquez S.L."/>
            <person name="Kruys A."/>
            <person name="Hutchinson M.I."/>
            <person name="Powell A.J."/>
            <person name="Barry K."/>
            <person name="Miller A.N."/>
            <person name="Grigoriev I.V."/>
            <person name="Debuchy R."/>
            <person name="Gladieux P."/>
            <person name="Thoren M.H."/>
            <person name="Johannesson H."/>
        </authorList>
    </citation>
    <scope>NUCLEOTIDE SEQUENCE</scope>
    <source>
        <strain evidence="8">CBS 626.80</strain>
    </source>
</reference>
<dbReference type="Gene3D" id="3.90.226.10">
    <property type="entry name" value="2-enoyl-CoA Hydratase, Chain A, domain 1"/>
    <property type="match status" value="1"/>
</dbReference>
<dbReference type="InterPro" id="IPR032259">
    <property type="entry name" value="HIBYL-CoA-H"/>
</dbReference>
<keyword evidence="5" id="KW-0496">Mitochondrion</keyword>
<evidence type="ECO:0000259" key="7">
    <source>
        <dbReference type="Pfam" id="PF16113"/>
    </source>
</evidence>
<dbReference type="NCBIfam" id="NF004127">
    <property type="entry name" value="PRK05617.1"/>
    <property type="match status" value="1"/>
</dbReference>
<sequence>MLFSRSIASRAGLASAVASRSCCRPTSFAAAMPLRAKVLSGQQAPISTQAAAELFKPVEGDEPEDVLFNSLYNLRSIELNRPAKYNALNGSMIRKIAPRLLEWERSDMANVIVIKGSGDKAFCAGGDVAALAKLNAEGPEGIKQSVDYFGLEYKLNHLISTYTRPYVAILDGVTMGGGVGLSIHAPFRIATERTVFAMPETKIGFFPDVGASFFLPRMPGQVGTYLGLTSAMLHGVQVYYAGIATHYLHSSSLPALESRLAELTPQDYWTMEQRLGVINDTIEEFSTGVPYDEKIQISGEVRLAIDRCFKHNTIDEIIAALKEEAAQGRPGVIGWAQNTLEELTQRSPTSLHVTLRQMRLGKTWDIANAFRREHQMAAKFMKSHDFNEGVKALLIDKEKNGPAKWKPASLDEIPPGANITEDYFTNDPKLPKLKLLNDRSYTQYPYNKFGLPNDHDVREAMEKGNFTREKLIDHFVETRRGKQGVREVVSDVLDRRAMRNTGIDNVQWKKE</sequence>
<organism evidence="8 9">
    <name type="scientific">Pseudoneurospora amorphoporcata</name>
    <dbReference type="NCBI Taxonomy" id="241081"/>
    <lineage>
        <taxon>Eukaryota</taxon>
        <taxon>Fungi</taxon>
        <taxon>Dikarya</taxon>
        <taxon>Ascomycota</taxon>
        <taxon>Pezizomycotina</taxon>
        <taxon>Sordariomycetes</taxon>
        <taxon>Sordariomycetidae</taxon>
        <taxon>Sordariales</taxon>
        <taxon>Sordariaceae</taxon>
        <taxon>Pseudoneurospora</taxon>
    </lineage>
</organism>
<keyword evidence="4" id="KW-0378">Hydrolase</keyword>
<dbReference type="SUPFAM" id="SSF52096">
    <property type="entry name" value="ClpP/crotonase"/>
    <property type="match status" value="1"/>
</dbReference>